<keyword evidence="3" id="KW-1185">Reference proteome</keyword>
<comment type="caution">
    <text evidence="2">The sequence shown here is derived from an EMBL/GenBank/DDBJ whole genome shotgun (WGS) entry which is preliminary data.</text>
</comment>
<reference evidence="2 3" key="1">
    <citation type="submission" date="2017-09" db="EMBL/GenBank/DDBJ databases">
        <title>Sequencing the genomes of two abundant thermophiles in Great Basin hot springs: Thermocrinis jamiesonii and novel Chloroflexi Thermoflexus hugenholtzii.</title>
        <authorList>
            <person name="Hedlund B."/>
        </authorList>
    </citation>
    <scope>NUCLEOTIDE SEQUENCE [LARGE SCALE GENOMIC DNA]</scope>
    <source>
        <strain evidence="2 3">G233</strain>
    </source>
</reference>
<name>A0A2A9HI23_TEPT2</name>
<dbReference type="Gene3D" id="3.10.180.10">
    <property type="entry name" value="2,3-Dihydroxybiphenyl 1,2-Dioxygenase, domain 1"/>
    <property type="match status" value="1"/>
</dbReference>
<proteinExistence type="predicted"/>
<dbReference type="InterPro" id="IPR029068">
    <property type="entry name" value="Glyas_Bleomycin-R_OHBP_Dase"/>
</dbReference>
<dbReference type="SUPFAM" id="SSF54593">
    <property type="entry name" value="Glyoxalase/Bleomycin resistance protein/Dihydroxybiphenyl dioxygenase"/>
    <property type="match status" value="1"/>
</dbReference>
<dbReference type="Proteomes" id="UP000223071">
    <property type="component" value="Unassembled WGS sequence"/>
</dbReference>
<evidence type="ECO:0000259" key="1">
    <source>
        <dbReference type="PROSITE" id="PS51819"/>
    </source>
</evidence>
<dbReference type="AlphaFoldDB" id="A0A2A9HI23"/>
<protein>
    <recommendedName>
        <fullName evidence="1">VOC domain-containing protein</fullName>
    </recommendedName>
</protein>
<sequence>MTREPVLGMVFWATDVGALADFLVAVAGAELRERHPGYAALRLAGSLIEVHADESFRGHPWFHALAREGVARGIGAELVIPVADVAAAYRTALALGAQAIAPPYEFEGRLECEVMGPDGYVFSLWQPWDFATSG</sequence>
<evidence type="ECO:0000313" key="2">
    <source>
        <dbReference type="EMBL" id="PFG74616.1"/>
    </source>
</evidence>
<feature type="domain" description="VOC" evidence="1">
    <location>
        <begin position="5"/>
        <end position="127"/>
    </location>
</feature>
<dbReference type="PROSITE" id="PS51819">
    <property type="entry name" value="VOC"/>
    <property type="match status" value="1"/>
</dbReference>
<organism evidence="2 3">
    <name type="scientific">Tepidiforma thermophila (strain KCTC 52669 / CGMCC 1.13589 / G233)</name>
    <dbReference type="NCBI Taxonomy" id="2761530"/>
    <lineage>
        <taxon>Bacteria</taxon>
        <taxon>Bacillati</taxon>
        <taxon>Chloroflexota</taxon>
        <taxon>Tepidiformia</taxon>
        <taxon>Tepidiformales</taxon>
        <taxon>Tepidiformaceae</taxon>
        <taxon>Tepidiforma</taxon>
    </lineage>
</organism>
<dbReference type="EMBL" id="PDJQ01000001">
    <property type="protein sequence ID" value="PFG74616.1"/>
    <property type="molecule type" value="Genomic_DNA"/>
</dbReference>
<dbReference type="InterPro" id="IPR037523">
    <property type="entry name" value="VOC_core"/>
</dbReference>
<accession>A0A2A9HI23</accession>
<evidence type="ECO:0000313" key="3">
    <source>
        <dbReference type="Proteomes" id="UP000223071"/>
    </source>
</evidence>
<gene>
    <name evidence="2" type="ORF">A9A59_1853</name>
</gene>